<dbReference type="PANTHER" id="PTHR20854:SF4">
    <property type="entry name" value="INOSITOL-1-MONOPHOSPHATASE-RELATED"/>
    <property type="match status" value="1"/>
</dbReference>
<feature type="binding site" evidence="4">
    <location>
        <position position="177"/>
    </location>
    <ligand>
        <name>Mg(2+)</name>
        <dbReference type="ChEBI" id="CHEBI:18420"/>
        <label>1</label>
        <note>catalytic</note>
    </ligand>
</feature>
<dbReference type="EMBL" id="JANBPU010000413">
    <property type="protein sequence ID" value="KAJ1911755.1"/>
    <property type="molecule type" value="Genomic_DNA"/>
</dbReference>
<dbReference type="AlphaFoldDB" id="A0A9W8DK99"/>
<dbReference type="GO" id="GO:0046872">
    <property type="term" value="F:metal ion binding"/>
    <property type="evidence" value="ECO:0007669"/>
    <property type="project" value="UniProtKB-KW"/>
</dbReference>
<comment type="caution">
    <text evidence="5">The sequence shown here is derived from an EMBL/GenBank/DDBJ whole genome shotgun (WGS) entry which is preliminary data.</text>
</comment>
<dbReference type="OrthoDB" id="10254945at2759"/>
<name>A0A9W8DK99_9FUNG</name>
<dbReference type="Gene3D" id="3.40.190.80">
    <property type="match status" value="1"/>
</dbReference>
<dbReference type="PANTHER" id="PTHR20854">
    <property type="entry name" value="INOSITOL MONOPHOSPHATASE"/>
    <property type="match status" value="1"/>
</dbReference>
<keyword evidence="2 4" id="KW-0479">Metal-binding</keyword>
<evidence type="ECO:0000313" key="5">
    <source>
        <dbReference type="EMBL" id="KAJ1911755.1"/>
    </source>
</evidence>
<evidence type="ECO:0000313" key="6">
    <source>
        <dbReference type="Proteomes" id="UP001150538"/>
    </source>
</evidence>
<evidence type="ECO:0000256" key="1">
    <source>
        <dbReference type="ARBA" id="ARBA00009759"/>
    </source>
</evidence>
<evidence type="ECO:0000256" key="3">
    <source>
        <dbReference type="ARBA" id="ARBA00022842"/>
    </source>
</evidence>
<dbReference type="InterPro" id="IPR020550">
    <property type="entry name" value="Inositol_monophosphatase_CS"/>
</dbReference>
<dbReference type="Pfam" id="PF00459">
    <property type="entry name" value="Inositol_P"/>
    <property type="match status" value="2"/>
</dbReference>
<proteinExistence type="inferred from homology"/>
<gene>
    <name evidence="5" type="ORF">H4219_005839</name>
</gene>
<evidence type="ECO:0000256" key="4">
    <source>
        <dbReference type="PIRSR" id="PIRSR600760-2"/>
    </source>
</evidence>
<accession>A0A9W8DK99</accession>
<organism evidence="5 6">
    <name type="scientific">Mycoemilia scoparia</name>
    <dbReference type="NCBI Taxonomy" id="417184"/>
    <lineage>
        <taxon>Eukaryota</taxon>
        <taxon>Fungi</taxon>
        <taxon>Fungi incertae sedis</taxon>
        <taxon>Zoopagomycota</taxon>
        <taxon>Kickxellomycotina</taxon>
        <taxon>Kickxellomycetes</taxon>
        <taxon>Kickxellales</taxon>
        <taxon>Kickxellaceae</taxon>
        <taxon>Mycoemilia</taxon>
    </lineage>
</organism>
<dbReference type="GO" id="GO:0046854">
    <property type="term" value="P:phosphatidylinositol phosphate biosynthetic process"/>
    <property type="evidence" value="ECO:0007669"/>
    <property type="project" value="InterPro"/>
</dbReference>
<reference evidence="5" key="1">
    <citation type="submission" date="2022-07" db="EMBL/GenBank/DDBJ databases">
        <title>Phylogenomic reconstructions and comparative analyses of Kickxellomycotina fungi.</title>
        <authorList>
            <person name="Reynolds N.K."/>
            <person name="Stajich J.E."/>
            <person name="Barry K."/>
            <person name="Grigoriev I.V."/>
            <person name="Crous P."/>
            <person name="Smith M.E."/>
        </authorList>
    </citation>
    <scope>NUCLEOTIDE SEQUENCE</scope>
    <source>
        <strain evidence="5">NBRC 100468</strain>
    </source>
</reference>
<dbReference type="Gene3D" id="3.30.540.10">
    <property type="entry name" value="Fructose-1,6-Bisphosphatase, subunit A, domain 1"/>
    <property type="match status" value="1"/>
</dbReference>
<dbReference type="SUPFAM" id="SSF56655">
    <property type="entry name" value="Carbohydrate phosphatase"/>
    <property type="match status" value="1"/>
</dbReference>
<comment type="cofactor">
    <cofactor evidence="4">
        <name>Mg(2+)</name>
        <dbReference type="ChEBI" id="CHEBI:18420"/>
    </cofactor>
</comment>
<dbReference type="PRINTS" id="PR00377">
    <property type="entry name" value="IMPHPHTASES"/>
</dbReference>
<sequence>MPELKEGDSIKGLEQYLEFAKSLVKSKVGPDFRDGFWRQGRFETTQAFEFEEKGGNISDCVTAVDKHVEKEIFEALRKQYPGHKFVGEETTAATSGDGEMFVVTDEPTWIVDPVAINHRFDTFKRLLTNNNNNSQDGSGGGPCVQNLRILGAAAPDLVYVARGAADLYWEGGPHVWDFAAGMVLVLESGGMVYDGKGWWNSPSEEGLKPVNIWSRTISAVRYIPSSNQQDYGDLTKPNREKQNELVRELLKHVSDIDYPHDGRIL</sequence>
<dbReference type="GO" id="GO:0008934">
    <property type="term" value="F:inositol monophosphate 1-phosphatase activity"/>
    <property type="evidence" value="ECO:0007669"/>
    <property type="project" value="TreeGrafter"/>
</dbReference>
<protein>
    <recommendedName>
        <fullName evidence="7">Inositol-phosphate phosphatase</fullName>
    </recommendedName>
</protein>
<dbReference type="PROSITE" id="PS00630">
    <property type="entry name" value="IMP_2"/>
    <property type="match status" value="1"/>
</dbReference>
<comment type="similarity">
    <text evidence="1">Belongs to the inositol monophosphatase superfamily.</text>
</comment>
<dbReference type="Proteomes" id="UP001150538">
    <property type="component" value="Unassembled WGS sequence"/>
</dbReference>
<dbReference type="InterPro" id="IPR000760">
    <property type="entry name" value="Inositol_monophosphatase-like"/>
</dbReference>
<dbReference type="GO" id="GO:0007165">
    <property type="term" value="P:signal transduction"/>
    <property type="evidence" value="ECO:0007669"/>
    <property type="project" value="TreeGrafter"/>
</dbReference>
<evidence type="ECO:0000256" key="2">
    <source>
        <dbReference type="ARBA" id="ARBA00022723"/>
    </source>
</evidence>
<evidence type="ECO:0008006" key="7">
    <source>
        <dbReference type="Google" id="ProtNLM"/>
    </source>
</evidence>
<keyword evidence="3 4" id="KW-0460">Magnesium</keyword>
<keyword evidence="6" id="KW-1185">Reference proteome</keyword>
<dbReference type="GO" id="GO:0006020">
    <property type="term" value="P:inositol metabolic process"/>
    <property type="evidence" value="ECO:0007669"/>
    <property type="project" value="TreeGrafter"/>
</dbReference>